<dbReference type="EMBL" id="CP013236">
    <property type="protein sequence ID" value="AMP14090.1"/>
    <property type="molecule type" value="Genomic_DNA"/>
</dbReference>
<evidence type="ECO:0000313" key="2">
    <source>
        <dbReference type="EMBL" id="AMP14090.1"/>
    </source>
</evidence>
<dbReference type="Proteomes" id="UP000074914">
    <property type="component" value="Chromosome"/>
</dbReference>
<evidence type="ECO:0000313" key="3">
    <source>
        <dbReference type="Proteomes" id="UP000074914"/>
    </source>
</evidence>
<reference evidence="2 3" key="1">
    <citation type="submission" date="2015-11" db="EMBL/GenBank/DDBJ databases">
        <title>Exploring the genomic traits of fungus-feeding bacterial genus Collimonas.</title>
        <authorList>
            <person name="Song C."/>
            <person name="Schmidt R."/>
            <person name="de Jager V."/>
            <person name="Krzyzanowska D."/>
            <person name="Jongedijk E."/>
            <person name="Cankar K."/>
            <person name="Beekwilder J."/>
            <person name="van Veen A."/>
            <person name="de Boer W."/>
            <person name="van Veen J.A."/>
            <person name="Garbeva P."/>
        </authorList>
    </citation>
    <scope>NUCLEOTIDE SEQUENCE [LARGE SCALE GENOMIC DNA]</scope>
    <source>
        <strain evidence="2 3">Ter291</strain>
    </source>
</reference>
<name>A0ABM5Z4R3_9BURK</name>
<proteinExistence type="predicted"/>
<keyword evidence="1" id="KW-0812">Transmembrane</keyword>
<feature type="transmembrane region" description="Helical" evidence="1">
    <location>
        <begin position="12"/>
        <end position="36"/>
    </location>
</feature>
<keyword evidence="1" id="KW-0472">Membrane</keyword>
<evidence type="ECO:0000256" key="1">
    <source>
        <dbReference type="SAM" id="Phobius"/>
    </source>
</evidence>
<sequence length="39" mass="3882">MRCKDFCLPALTRGACAGAIDAAVAACAAVLLRIFLGAG</sequence>
<keyword evidence="3" id="KW-1185">Reference proteome</keyword>
<keyword evidence="1" id="KW-1133">Transmembrane helix</keyword>
<gene>
    <name evidence="2" type="ORF">CPter291_1825</name>
</gene>
<accession>A0ABM5Z4R3</accession>
<protein>
    <submittedName>
        <fullName evidence="2">Membrane protein</fullName>
    </submittedName>
</protein>
<organism evidence="2 3">
    <name type="scientific">Collimonas pratensis</name>
    <dbReference type="NCBI Taxonomy" id="279113"/>
    <lineage>
        <taxon>Bacteria</taxon>
        <taxon>Pseudomonadati</taxon>
        <taxon>Pseudomonadota</taxon>
        <taxon>Betaproteobacteria</taxon>
        <taxon>Burkholderiales</taxon>
        <taxon>Oxalobacteraceae</taxon>
        <taxon>Collimonas</taxon>
    </lineage>
</organism>